<keyword evidence="2" id="KW-0472">Membrane</keyword>
<dbReference type="InterPro" id="IPR036138">
    <property type="entry name" value="PBP_dimer_sf"/>
</dbReference>
<dbReference type="Pfam" id="PF00905">
    <property type="entry name" value="Transpeptidase"/>
    <property type="match status" value="1"/>
</dbReference>
<proteinExistence type="predicted"/>
<evidence type="ECO:0008006" key="7">
    <source>
        <dbReference type="Google" id="ProtNLM"/>
    </source>
</evidence>
<dbReference type="SUPFAM" id="SSF56601">
    <property type="entry name" value="beta-lactamase/transpeptidase-like"/>
    <property type="match status" value="1"/>
</dbReference>
<feature type="domain" description="Penicillin-binding protein transpeptidase" evidence="3">
    <location>
        <begin position="266"/>
        <end position="561"/>
    </location>
</feature>
<dbReference type="Gene3D" id="3.30.450.330">
    <property type="match status" value="1"/>
</dbReference>
<accession>A0A2H0VIQ0</accession>
<dbReference type="GO" id="GO:0005886">
    <property type="term" value="C:plasma membrane"/>
    <property type="evidence" value="ECO:0007669"/>
    <property type="project" value="TreeGrafter"/>
</dbReference>
<evidence type="ECO:0000256" key="2">
    <source>
        <dbReference type="ARBA" id="ARBA00023136"/>
    </source>
</evidence>
<dbReference type="GO" id="GO:0008658">
    <property type="term" value="F:penicillin binding"/>
    <property type="evidence" value="ECO:0007669"/>
    <property type="project" value="InterPro"/>
</dbReference>
<comment type="caution">
    <text evidence="5">The sequence shown here is derived from an EMBL/GenBank/DDBJ whole genome shotgun (WGS) entry which is preliminary data.</text>
</comment>
<reference evidence="6" key="1">
    <citation type="submission" date="2017-09" db="EMBL/GenBank/DDBJ databases">
        <title>Depth-based differentiation of microbial function through sediment-hosted aquifers and enrichment of novel symbionts in the deep terrestrial subsurface.</title>
        <authorList>
            <person name="Probst A.J."/>
            <person name="Ladd B."/>
            <person name="Jarett J.K."/>
            <person name="Geller-Mcgrath D.E."/>
            <person name="Sieber C.M.K."/>
            <person name="Emerson J.B."/>
            <person name="Anantharaman K."/>
            <person name="Thomas B.C."/>
            <person name="Malmstrom R."/>
            <person name="Stieglmeier M."/>
            <person name="Klingl A."/>
            <person name="Woyke T."/>
            <person name="Ryan C.M."/>
            <person name="Banfield J.F."/>
        </authorList>
    </citation>
    <scope>NUCLEOTIDE SEQUENCE [LARGE SCALE GENOMIC DNA]</scope>
</reference>
<feature type="domain" description="Penicillin-binding protein dimerisation" evidence="4">
    <location>
        <begin position="49"/>
        <end position="220"/>
    </location>
</feature>
<dbReference type="Pfam" id="PF03717">
    <property type="entry name" value="PBP_dimer"/>
    <property type="match status" value="1"/>
</dbReference>
<dbReference type="Gene3D" id="3.90.1310.10">
    <property type="entry name" value="Penicillin-binding protein 2a (Domain 2)"/>
    <property type="match status" value="1"/>
</dbReference>
<evidence type="ECO:0000259" key="4">
    <source>
        <dbReference type="Pfam" id="PF03717"/>
    </source>
</evidence>
<dbReference type="InterPro" id="IPR012338">
    <property type="entry name" value="Beta-lactam/transpept-like"/>
</dbReference>
<dbReference type="Gene3D" id="3.40.710.10">
    <property type="entry name" value="DD-peptidase/beta-lactamase superfamily"/>
    <property type="match status" value="1"/>
</dbReference>
<dbReference type="SUPFAM" id="SSF56519">
    <property type="entry name" value="Penicillin binding protein dimerisation domain"/>
    <property type="match status" value="1"/>
</dbReference>
<evidence type="ECO:0000313" key="6">
    <source>
        <dbReference type="Proteomes" id="UP000230796"/>
    </source>
</evidence>
<dbReference type="PANTHER" id="PTHR30627:SF1">
    <property type="entry name" value="PEPTIDOGLYCAN D,D-TRANSPEPTIDASE FTSI"/>
    <property type="match status" value="1"/>
</dbReference>
<dbReference type="InterPro" id="IPR001460">
    <property type="entry name" value="PCN-bd_Tpept"/>
</dbReference>
<protein>
    <recommendedName>
        <fullName evidence="7">Penicillin-binding protein 2</fullName>
    </recommendedName>
</protein>
<dbReference type="EMBL" id="PFAF01000038">
    <property type="protein sequence ID" value="PIR98985.1"/>
    <property type="molecule type" value="Genomic_DNA"/>
</dbReference>
<evidence type="ECO:0000256" key="1">
    <source>
        <dbReference type="ARBA" id="ARBA00004370"/>
    </source>
</evidence>
<sequence length="579" mass="63509">MRSRIQALFIIFVLGLSLVILRLSYWQIIKTDELSSSARDQYLSKDVTTGSRGSIITTDDFPLVVNQAIYSLGAYMPAIVDSPISIVDRVIPYLNLEIDDPEIASDSAKLALALEKLKSTTQSTMLEHLSKTGYAVLAHNLTVEEKKAIEALGIKGLTFEQTFIREYPEASMSAQITGFVGRDNVGKPIGYFGLEGFYDRELSGSSRIVKQEKDAAGNPILIGDFQLLPGHDGRTLKLYLERGSQYVVEEELKKGLDQYGASSGEVIVMDPRTGGILAMATLPSYDPAKFNLYDTSLYKNPAIANAYEPGSTFKVFVMAAAFNEGAVTETDHCDICFEPYQIGKYKIKTWNNEYQPDATPQDIIVHSDNVGMVWVEHKLGGEKMLEYIKKFGFGEKTGIDLQEEISPNLRTKWGDIDYATSSFGQGVAVTSIQMLAAVGAIANKGVLMEPHLVKSVIGDLEVSIPPKSRGQVISPESADRITSFMIQAVEQGEAKWAAPKGYVIAGKTGTAQIAVEGHYDATKTTASFVGFAPARNPRFVMLVKLSEPQSSQWAAETAAPLWFDISKKLLLRYNIAPTK</sequence>
<dbReference type="AlphaFoldDB" id="A0A2H0VIQ0"/>
<dbReference type="Proteomes" id="UP000230796">
    <property type="component" value="Unassembled WGS sequence"/>
</dbReference>
<dbReference type="PANTHER" id="PTHR30627">
    <property type="entry name" value="PEPTIDOGLYCAN D,D-TRANSPEPTIDASE"/>
    <property type="match status" value="1"/>
</dbReference>
<dbReference type="InterPro" id="IPR050515">
    <property type="entry name" value="Beta-lactam/transpept"/>
</dbReference>
<evidence type="ECO:0000259" key="3">
    <source>
        <dbReference type="Pfam" id="PF00905"/>
    </source>
</evidence>
<organism evidence="5 6">
    <name type="scientific">Candidatus Collierbacteria bacterium CG10_big_fil_rev_8_21_14_0_10_44_9</name>
    <dbReference type="NCBI Taxonomy" id="1974535"/>
    <lineage>
        <taxon>Bacteria</taxon>
        <taxon>Candidatus Collieribacteriota</taxon>
    </lineage>
</organism>
<dbReference type="GO" id="GO:0071555">
    <property type="term" value="P:cell wall organization"/>
    <property type="evidence" value="ECO:0007669"/>
    <property type="project" value="TreeGrafter"/>
</dbReference>
<evidence type="ECO:0000313" key="5">
    <source>
        <dbReference type="EMBL" id="PIR98985.1"/>
    </source>
</evidence>
<name>A0A2H0VIQ0_9BACT</name>
<comment type="subcellular location">
    <subcellularLocation>
        <location evidence="1">Membrane</location>
    </subcellularLocation>
</comment>
<gene>
    <name evidence="5" type="ORF">COT87_01895</name>
</gene>
<dbReference type="InterPro" id="IPR005311">
    <property type="entry name" value="PBP_dimer"/>
</dbReference>